<name>A0ABP7WLY1_9ACTN</name>
<feature type="domain" description="Putative restriction endonuclease" evidence="1">
    <location>
        <begin position="19"/>
        <end position="184"/>
    </location>
</feature>
<gene>
    <name evidence="2" type="ORF">GCM10022214_60320</name>
</gene>
<reference evidence="3" key="1">
    <citation type="journal article" date="2019" name="Int. J. Syst. Evol. Microbiol.">
        <title>The Global Catalogue of Microorganisms (GCM) 10K type strain sequencing project: providing services to taxonomists for standard genome sequencing and annotation.</title>
        <authorList>
            <consortium name="The Broad Institute Genomics Platform"/>
            <consortium name="The Broad Institute Genome Sequencing Center for Infectious Disease"/>
            <person name="Wu L."/>
            <person name="Ma J."/>
        </authorList>
    </citation>
    <scope>NUCLEOTIDE SEQUENCE [LARGE SCALE GENOMIC DNA]</scope>
    <source>
        <strain evidence="3">JCM 16702</strain>
    </source>
</reference>
<sequence>MISFAEQNLSLPPNGITAADYDRMPVEVCRRIEVVDGRPIVSPSDTPRHNGIAHGLGMALERSLPPPWDVTGGVDLRLSEVPLTNRRPDVMVYRGDRRKIPVLPADVLLIVEVMGMVSMTTDKFDKPAEYAHAKIPHFWRVEQHEDDLILFTYRLDRPTRRYLLTGVHPGAIRIAEPFPAEIDLAALATTG</sequence>
<evidence type="ECO:0000259" key="1">
    <source>
        <dbReference type="Pfam" id="PF05685"/>
    </source>
</evidence>
<dbReference type="SUPFAM" id="SSF52980">
    <property type="entry name" value="Restriction endonuclease-like"/>
    <property type="match status" value="1"/>
</dbReference>
<dbReference type="InterPro" id="IPR011335">
    <property type="entry name" value="Restrct_endonuc-II-like"/>
</dbReference>
<keyword evidence="3" id="KW-1185">Reference proteome</keyword>
<evidence type="ECO:0000313" key="3">
    <source>
        <dbReference type="Proteomes" id="UP001500683"/>
    </source>
</evidence>
<dbReference type="RefSeq" id="WP_344954384.1">
    <property type="nucleotide sequence ID" value="NZ_BAAAZG010000047.1"/>
</dbReference>
<dbReference type="Gene3D" id="3.90.1570.10">
    <property type="entry name" value="tt1808, chain A"/>
    <property type="match status" value="1"/>
</dbReference>
<dbReference type="Proteomes" id="UP001500683">
    <property type="component" value="Unassembled WGS sequence"/>
</dbReference>
<evidence type="ECO:0000313" key="2">
    <source>
        <dbReference type="EMBL" id="GAA4091240.1"/>
    </source>
</evidence>
<dbReference type="Pfam" id="PF05685">
    <property type="entry name" value="Uma2"/>
    <property type="match status" value="1"/>
</dbReference>
<dbReference type="PANTHER" id="PTHR35400:SF3">
    <property type="entry name" value="SLL1072 PROTEIN"/>
    <property type="match status" value="1"/>
</dbReference>
<comment type="caution">
    <text evidence="2">The sequence shown here is derived from an EMBL/GenBank/DDBJ whole genome shotgun (WGS) entry which is preliminary data.</text>
</comment>
<dbReference type="GO" id="GO:0004519">
    <property type="term" value="F:endonuclease activity"/>
    <property type="evidence" value="ECO:0007669"/>
    <property type="project" value="UniProtKB-KW"/>
</dbReference>
<dbReference type="InterPro" id="IPR012296">
    <property type="entry name" value="Nuclease_put_TT1808"/>
</dbReference>
<keyword evidence="2" id="KW-0378">Hydrolase</keyword>
<keyword evidence="2" id="KW-0255">Endonuclease</keyword>
<proteinExistence type="predicted"/>
<accession>A0ABP7WLY1</accession>
<dbReference type="CDD" id="cd06260">
    <property type="entry name" value="DUF820-like"/>
    <property type="match status" value="1"/>
</dbReference>
<dbReference type="PANTHER" id="PTHR35400">
    <property type="entry name" value="SLR1083 PROTEIN"/>
    <property type="match status" value="1"/>
</dbReference>
<protein>
    <submittedName>
        <fullName evidence="2">Uma2 family endonuclease</fullName>
    </submittedName>
</protein>
<keyword evidence="2" id="KW-0540">Nuclease</keyword>
<organism evidence="2 3">
    <name type="scientific">Actinomadura miaoliensis</name>
    <dbReference type="NCBI Taxonomy" id="430685"/>
    <lineage>
        <taxon>Bacteria</taxon>
        <taxon>Bacillati</taxon>
        <taxon>Actinomycetota</taxon>
        <taxon>Actinomycetes</taxon>
        <taxon>Streptosporangiales</taxon>
        <taxon>Thermomonosporaceae</taxon>
        <taxon>Actinomadura</taxon>
    </lineage>
</organism>
<dbReference type="EMBL" id="BAAAZG010000047">
    <property type="protein sequence ID" value="GAA4091240.1"/>
    <property type="molecule type" value="Genomic_DNA"/>
</dbReference>
<dbReference type="InterPro" id="IPR008538">
    <property type="entry name" value="Uma2"/>
</dbReference>